<gene>
    <name evidence="1" type="ORF">IAB27_06765</name>
</gene>
<sequence length="372" mass="44020">MKTDIDLFEEKLLYVYNNYYMKVIANPTDNNKDRFPVELGGVLIGLWLHNNRNKIKELAIEGNKTAKAVLNNNKDKREMLFNDDKRVLYLIKYFVHFKTFPSIYNVFGDGTLMNEFLNNNKEWIYVNRESDDKLNLLVMLIEQIDPYYFEEVEEKINKTSNPTDDSKDRFSDALGGEKIENGIYRDKTLLDFVNKGDKKTIEVTNDFIKQKNNDEFIDEKLIYIYENYYKKDKLNPTVYDADSFPKELGGSFIGHWIYNNEEKIEELRKKGNEFAQYIFLNSKQNYDRIECVSELVIYILNNGQIPTDDDLFISESSMGMFLKDYREWIYFNKDGIDVLELLVFLIEQIDPDYFEDLKKKSAKVKSLGNIKE</sequence>
<name>A0A9D0ZSC9_9FIRM</name>
<reference evidence="1" key="1">
    <citation type="submission" date="2020-10" db="EMBL/GenBank/DDBJ databases">
        <authorList>
            <person name="Gilroy R."/>
        </authorList>
    </citation>
    <scope>NUCLEOTIDE SEQUENCE</scope>
    <source>
        <strain evidence="1">CHK147-3167</strain>
    </source>
</reference>
<protein>
    <submittedName>
        <fullName evidence="1">Uncharacterized protein</fullName>
    </submittedName>
</protein>
<evidence type="ECO:0000313" key="2">
    <source>
        <dbReference type="Proteomes" id="UP000886786"/>
    </source>
</evidence>
<reference evidence="1" key="2">
    <citation type="journal article" date="2021" name="PeerJ">
        <title>Extensive microbial diversity within the chicken gut microbiome revealed by metagenomics and culture.</title>
        <authorList>
            <person name="Gilroy R."/>
            <person name="Ravi A."/>
            <person name="Getino M."/>
            <person name="Pursley I."/>
            <person name="Horton D.L."/>
            <person name="Alikhan N.F."/>
            <person name="Baker D."/>
            <person name="Gharbi K."/>
            <person name="Hall N."/>
            <person name="Watson M."/>
            <person name="Adriaenssens E.M."/>
            <person name="Foster-Nyarko E."/>
            <person name="Jarju S."/>
            <person name="Secka A."/>
            <person name="Antonio M."/>
            <person name="Oren A."/>
            <person name="Chaudhuri R.R."/>
            <person name="La Ragione R."/>
            <person name="Hildebrand F."/>
            <person name="Pallen M.J."/>
        </authorList>
    </citation>
    <scope>NUCLEOTIDE SEQUENCE</scope>
    <source>
        <strain evidence="1">CHK147-3167</strain>
    </source>
</reference>
<evidence type="ECO:0000313" key="1">
    <source>
        <dbReference type="EMBL" id="HIQ91303.1"/>
    </source>
</evidence>
<accession>A0A9D0ZSC9</accession>
<dbReference type="AlphaFoldDB" id="A0A9D0ZSC9"/>
<comment type="caution">
    <text evidence="1">The sequence shown here is derived from an EMBL/GenBank/DDBJ whole genome shotgun (WGS) entry which is preliminary data.</text>
</comment>
<dbReference type="Proteomes" id="UP000886786">
    <property type="component" value="Unassembled WGS sequence"/>
</dbReference>
<proteinExistence type="predicted"/>
<organism evidence="1 2">
    <name type="scientific">Candidatus Coprosoma intestinipullorum</name>
    <dbReference type="NCBI Taxonomy" id="2840752"/>
    <lineage>
        <taxon>Bacteria</taxon>
        <taxon>Bacillati</taxon>
        <taxon>Bacillota</taxon>
        <taxon>Bacillota incertae sedis</taxon>
        <taxon>Candidatus Coprosoma</taxon>
    </lineage>
</organism>
<dbReference type="EMBL" id="DVFV01000116">
    <property type="protein sequence ID" value="HIQ91303.1"/>
    <property type="molecule type" value="Genomic_DNA"/>
</dbReference>